<dbReference type="EMBL" id="JAUHHV010000008">
    <property type="protein sequence ID" value="KAK1414654.1"/>
    <property type="molecule type" value="Genomic_DNA"/>
</dbReference>
<organism evidence="1 2">
    <name type="scientific">Tagetes erecta</name>
    <name type="common">African marigold</name>
    <dbReference type="NCBI Taxonomy" id="13708"/>
    <lineage>
        <taxon>Eukaryota</taxon>
        <taxon>Viridiplantae</taxon>
        <taxon>Streptophyta</taxon>
        <taxon>Embryophyta</taxon>
        <taxon>Tracheophyta</taxon>
        <taxon>Spermatophyta</taxon>
        <taxon>Magnoliopsida</taxon>
        <taxon>eudicotyledons</taxon>
        <taxon>Gunneridae</taxon>
        <taxon>Pentapetalae</taxon>
        <taxon>asterids</taxon>
        <taxon>campanulids</taxon>
        <taxon>Asterales</taxon>
        <taxon>Asteraceae</taxon>
        <taxon>Asteroideae</taxon>
        <taxon>Heliantheae alliance</taxon>
        <taxon>Tageteae</taxon>
        <taxon>Tagetes</taxon>
    </lineage>
</organism>
<evidence type="ECO:0000313" key="2">
    <source>
        <dbReference type="Proteomes" id="UP001229421"/>
    </source>
</evidence>
<dbReference type="Proteomes" id="UP001229421">
    <property type="component" value="Unassembled WGS sequence"/>
</dbReference>
<keyword evidence="2" id="KW-1185">Reference proteome</keyword>
<dbReference type="AlphaFoldDB" id="A0AAD8K1H1"/>
<accession>A0AAD8K1H1</accession>
<gene>
    <name evidence="1" type="ORF">QVD17_30403</name>
</gene>
<protein>
    <submittedName>
        <fullName evidence="1">Uncharacterized protein</fullName>
    </submittedName>
</protein>
<proteinExistence type="predicted"/>
<name>A0AAD8K1H1_TARER</name>
<reference evidence="1" key="1">
    <citation type="journal article" date="2023" name="bioRxiv">
        <title>Improved chromosome-level genome assembly for marigold (Tagetes erecta).</title>
        <authorList>
            <person name="Jiang F."/>
            <person name="Yuan L."/>
            <person name="Wang S."/>
            <person name="Wang H."/>
            <person name="Xu D."/>
            <person name="Wang A."/>
            <person name="Fan W."/>
        </authorList>
    </citation>
    <scope>NUCLEOTIDE SEQUENCE</scope>
    <source>
        <strain evidence="1">WSJ</strain>
        <tissue evidence="1">Leaf</tissue>
    </source>
</reference>
<comment type="caution">
    <text evidence="1">The sequence shown here is derived from an EMBL/GenBank/DDBJ whole genome shotgun (WGS) entry which is preliminary data.</text>
</comment>
<evidence type="ECO:0000313" key="1">
    <source>
        <dbReference type="EMBL" id="KAK1414654.1"/>
    </source>
</evidence>
<sequence>MVLFKNPLSHWNRSQEFMLSAKMDLECDRDVKFLMYRHVKSNTHEDCASKAEINNLSKYIFEVPNNDVEQPDVRSCKMNPMETNGPNFSTERVLLTEEVVK</sequence>